<keyword evidence="1" id="KW-0472">Membrane</keyword>
<sequence>MSSDAPGPLNRLKTGISFISPPPVDRNRLKLCISFILNNVDLLLMVLNTWSLCSSLTYESNYVPWRTIVSPTYDNGGDEKFTTFRDWYPYLNNQTNYNHKEYNPFEKRDLYQCDDQAFYDAVNSGDQESLRIMPDYFDVSEMKCLNKVRQVSDRQKIILPMIFPLFIVVLLTLGYKFKKSEVWNHSYGTWGHVNAMVNVRNYALYRCLLVLILALAVNAIAFAVGTGSAWDNPDFVIIFVVSSVNILNSYSSLRSHTDATLEVGKIADTIRIGKFRLHSKVETVMEAMEDGIMVMLTTGHDTMLTHELKVSAADCLTLKECVMGGGVVERHSVRAYLESWGRSSTPKKIEGGGSEPAGGEWVKFEKEGGSWAKKLVSFMCAQSTFIIATLNCFALVWEVAMDWLENDFVATFPQYIWDGSAYAANGNELLFTNGTRDEAGLAEIVFKTEMPTLTMDKCRRTAFAWDQFISKPFGGLCHNEGAGIIIFLILSLSILLAIFFIAYISEVHKLEYGTFGFVQSISDAPKDRKYRRTIKFVIVLSFCCAIYALYFDNNTCALWNTSEYCEPFDWQKGQVIMMGWCNTAHIIFTTMQGSKTKLAHSPLASGIKIPKMHVWENPKVIYELIQDGLMMYIAKKDLTILQGRLGMSRVDVDSLVGAISSMEVHHDFYSGRLKVSHPETTRKGASKKDLEAKGKFQKVESTLKPVVGGREDDNQL</sequence>
<organism evidence="2 3">
    <name type="scientific">Triparma columacea</name>
    <dbReference type="NCBI Taxonomy" id="722753"/>
    <lineage>
        <taxon>Eukaryota</taxon>
        <taxon>Sar</taxon>
        <taxon>Stramenopiles</taxon>
        <taxon>Ochrophyta</taxon>
        <taxon>Bolidophyceae</taxon>
        <taxon>Parmales</taxon>
        <taxon>Triparmaceae</taxon>
        <taxon>Triparma</taxon>
    </lineage>
</organism>
<feature type="transmembrane region" description="Helical" evidence="1">
    <location>
        <begin position="533"/>
        <end position="551"/>
    </location>
</feature>
<keyword evidence="3" id="KW-1185">Reference proteome</keyword>
<evidence type="ECO:0000313" key="3">
    <source>
        <dbReference type="Proteomes" id="UP001165065"/>
    </source>
</evidence>
<name>A0A9W7LBU6_9STRA</name>
<feature type="transmembrane region" description="Helical" evidence="1">
    <location>
        <begin position="235"/>
        <end position="253"/>
    </location>
</feature>
<feature type="transmembrane region" description="Helical" evidence="1">
    <location>
        <begin position="482"/>
        <end position="504"/>
    </location>
</feature>
<dbReference type="AlphaFoldDB" id="A0A9W7LBU6"/>
<gene>
    <name evidence="2" type="ORF">TrCOL_g1608</name>
</gene>
<feature type="transmembrane region" description="Helical" evidence="1">
    <location>
        <begin position="203"/>
        <end position="223"/>
    </location>
</feature>
<dbReference type="EMBL" id="BRYA01000246">
    <property type="protein sequence ID" value="GMI45430.1"/>
    <property type="molecule type" value="Genomic_DNA"/>
</dbReference>
<evidence type="ECO:0000313" key="2">
    <source>
        <dbReference type="EMBL" id="GMI45430.1"/>
    </source>
</evidence>
<dbReference type="OrthoDB" id="191674at2759"/>
<dbReference type="Proteomes" id="UP001165065">
    <property type="component" value="Unassembled WGS sequence"/>
</dbReference>
<reference evidence="3" key="1">
    <citation type="journal article" date="2023" name="Commun. Biol.">
        <title>Genome analysis of Parmales, the sister group of diatoms, reveals the evolutionary specialization of diatoms from phago-mixotrophs to photoautotrophs.</title>
        <authorList>
            <person name="Ban H."/>
            <person name="Sato S."/>
            <person name="Yoshikawa S."/>
            <person name="Yamada K."/>
            <person name="Nakamura Y."/>
            <person name="Ichinomiya M."/>
            <person name="Sato N."/>
            <person name="Blanc-Mathieu R."/>
            <person name="Endo H."/>
            <person name="Kuwata A."/>
            <person name="Ogata H."/>
        </authorList>
    </citation>
    <scope>NUCLEOTIDE SEQUENCE [LARGE SCALE GENOMIC DNA]</scope>
</reference>
<accession>A0A9W7LBU6</accession>
<comment type="caution">
    <text evidence="2">The sequence shown here is derived from an EMBL/GenBank/DDBJ whole genome shotgun (WGS) entry which is preliminary data.</text>
</comment>
<protein>
    <submittedName>
        <fullName evidence="2">Uncharacterized protein</fullName>
    </submittedName>
</protein>
<feature type="transmembrane region" description="Helical" evidence="1">
    <location>
        <begin position="157"/>
        <end position="175"/>
    </location>
</feature>
<keyword evidence="1" id="KW-0812">Transmembrane</keyword>
<evidence type="ECO:0000256" key="1">
    <source>
        <dbReference type="SAM" id="Phobius"/>
    </source>
</evidence>
<proteinExistence type="predicted"/>
<keyword evidence="1" id="KW-1133">Transmembrane helix</keyword>
<feature type="transmembrane region" description="Helical" evidence="1">
    <location>
        <begin position="375"/>
        <end position="397"/>
    </location>
</feature>